<feature type="chain" id="PRO_5047105093" evidence="6">
    <location>
        <begin position="26"/>
        <end position="609"/>
    </location>
</feature>
<reference evidence="9 10" key="1">
    <citation type="submission" date="2024-03" db="EMBL/GenBank/DDBJ databases">
        <title>Mouse gut bacterial collection (mGBC) of GemPharmatech.</title>
        <authorList>
            <person name="He Y."/>
            <person name="Dong L."/>
            <person name="Wu D."/>
            <person name="Gao X."/>
            <person name="Lin Z."/>
        </authorList>
    </citation>
    <scope>NUCLEOTIDE SEQUENCE [LARGE SCALE GENOMIC DNA]</scope>
    <source>
        <strain evidence="9 10">54-13</strain>
    </source>
</reference>
<dbReference type="Pfam" id="PF14322">
    <property type="entry name" value="SusD-like_3"/>
    <property type="match status" value="1"/>
</dbReference>
<organism evidence="9 10">
    <name type="scientific">Heminiphilus faecis</name>
    <dbReference type="NCBI Taxonomy" id="2601703"/>
    <lineage>
        <taxon>Bacteria</taxon>
        <taxon>Pseudomonadati</taxon>
        <taxon>Bacteroidota</taxon>
        <taxon>Bacteroidia</taxon>
        <taxon>Bacteroidales</taxon>
        <taxon>Muribaculaceae</taxon>
        <taxon>Heminiphilus</taxon>
    </lineage>
</organism>
<dbReference type="SUPFAM" id="SSF48452">
    <property type="entry name" value="TPR-like"/>
    <property type="match status" value="1"/>
</dbReference>
<dbReference type="EMBL" id="JBCLPP010000021">
    <property type="protein sequence ID" value="MEY8245655.1"/>
    <property type="molecule type" value="Genomic_DNA"/>
</dbReference>
<evidence type="ECO:0000256" key="1">
    <source>
        <dbReference type="ARBA" id="ARBA00004442"/>
    </source>
</evidence>
<name>A0ABV4CW93_9BACT</name>
<protein>
    <submittedName>
        <fullName evidence="9">RagB/SusD family nutrient uptake outer membrane protein</fullName>
    </submittedName>
</protein>
<comment type="subcellular location">
    <subcellularLocation>
        <location evidence="1">Cell outer membrane</location>
    </subcellularLocation>
</comment>
<evidence type="ECO:0000256" key="2">
    <source>
        <dbReference type="ARBA" id="ARBA00006275"/>
    </source>
</evidence>
<dbReference type="Gene3D" id="1.25.40.390">
    <property type="match status" value="1"/>
</dbReference>
<dbReference type="InterPro" id="IPR033985">
    <property type="entry name" value="SusD-like_N"/>
</dbReference>
<dbReference type="PROSITE" id="PS51257">
    <property type="entry name" value="PROKAR_LIPOPROTEIN"/>
    <property type="match status" value="1"/>
</dbReference>
<evidence type="ECO:0000256" key="5">
    <source>
        <dbReference type="ARBA" id="ARBA00023237"/>
    </source>
</evidence>
<proteinExistence type="inferred from homology"/>
<evidence type="ECO:0000259" key="8">
    <source>
        <dbReference type="Pfam" id="PF14322"/>
    </source>
</evidence>
<keyword evidence="3 6" id="KW-0732">Signal</keyword>
<keyword evidence="10" id="KW-1185">Reference proteome</keyword>
<evidence type="ECO:0000256" key="4">
    <source>
        <dbReference type="ARBA" id="ARBA00023136"/>
    </source>
</evidence>
<evidence type="ECO:0000256" key="3">
    <source>
        <dbReference type="ARBA" id="ARBA00022729"/>
    </source>
</evidence>
<accession>A0ABV4CW93</accession>
<dbReference type="Pfam" id="PF07980">
    <property type="entry name" value="SusD_RagB"/>
    <property type="match status" value="1"/>
</dbReference>
<dbReference type="RefSeq" id="WP_148463859.1">
    <property type="nucleotide sequence ID" value="NZ_JBCLPP010000021.1"/>
</dbReference>
<dbReference type="InterPro" id="IPR011990">
    <property type="entry name" value="TPR-like_helical_dom_sf"/>
</dbReference>
<feature type="signal peptide" evidence="6">
    <location>
        <begin position="1"/>
        <end position="25"/>
    </location>
</feature>
<keyword evidence="4" id="KW-0472">Membrane</keyword>
<evidence type="ECO:0000313" key="10">
    <source>
        <dbReference type="Proteomes" id="UP001565200"/>
    </source>
</evidence>
<evidence type="ECO:0000256" key="6">
    <source>
        <dbReference type="SAM" id="SignalP"/>
    </source>
</evidence>
<sequence length="609" mass="68409">MKSNNIILHTARAAVVMFSLIMAYACSDFLEEKPYAFVKPGQVGDSNEAAQQWVTGTYSKMLDDMARWSYFPRVLEMDCDYTSGPDWAFSSVGAGNFQSDEIIDSFWKGFYNLVFRTAYSEHYISLMSNVDSDVKDNCIGEMRFLKAFSYFMLTRAYGEIPLFSTQESVAVMNDGESLNKPRAAIKDVYAEIIRLLAGEGEEHGAIDLLFSNTDSKFVEGHASKGAAAALLVKVYATMASASMPAGTEITVKTGEAYHYDASGVKAPTSIVNRTFAKTAVAGYDFDWQECYTKAATYAENIIEGQYGNYSLLPYDNLWKRGFYNKTEHMFMLCSVSGDEKYGTHIHRYFSGQQDGAGNVSSGMWIGSRWHWYQLFESTDYRVLKGVKHRFRYTDDVSWNGGSYYPGTTEYERMAKGYTDDDGTVHNPVAPYNDGVSYGYEFGSSRCMAFTTKYDDVTDPKIERTDAYWPFLRYADVLLLYAEAKCELDGGVSAEAVARLNEVRRRSNATEATVSGNGAITSQAALRSAIIEERAKEFAMEGDRRWDLIRWGIYIDAMNAIGGINSDGSQTRYDENNIYKYRESKHLLWPLPVSEIDSNTSIATNNPGWS</sequence>
<comment type="caution">
    <text evidence="9">The sequence shown here is derived from an EMBL/GenBank/DDBJ whole genome shotgun (WGS) entry which is preliminary data.</text>
</comment>
<evidence type="ECO:0000259" key="7">
    <source>
        <dbReference type="Pfam" id="PF07980"/>
    </source>
</evidence>
<keyword evidence="5" id="KW-0998">Cell outer membrane</keyword>
<gene>
    <name evidence="9" type="ORF">AAK873_08515</name>
</gene>
<feature type="domain" description="SusD-like N-terminal" evidence="8">
    <location>
        <begin position="28"/>
        <end position="235"/>
    </location>
</feature>
<feature type="domain" description="RagB/SusD" evidence="7">
    <location>
        <begin position="348"/>
        <end position="608"/>
    </location>
</feature>
<dbReference type="Proteomes" id="UP001565200">
    <property type="component" value="Unassembled WGS sequence"/>
</dbReference>
<evidence type="ECO:0000313" key="9">
    <source>
        <dbReference type="EMBL" id="MEY8245655.1"/>
    </source>
</evidence>
<comment type="similarity">
    <text evidence="2">Belongs to the SusD family.</text>
</comment>
<dbReference type="InterPro" id="IPR012944">
    <property type="entry name" value="SusD_RagB_dom"/>
</dbReference>